<reference evidence="2 3" key="1">
    <citation type="submission" date="2024-07" db="EMBL/GenBank/DDBJ databases">
        <authorList>
            <person name="Li M."/>
        </authorList>
    </citation>
    <scope>NUCLEOTIDE SEQUENCE [LARGE SCALE GENOMIC DNA]</scope>
    <source>
        <strain evidence="2 3">25A3E</strain>
    </source>
</reference>
<accession>A0ABV3YRI0</accession>
<evidence type="ECO:0000313" key="3">
    <source>
        <dbReference type="Proteomes" id="UP001560296"/>
    </source>
</evidence>
<feature type="signal peptide" evidence="1">
    <location>
        <begin position="1"/>
        <end position="27"/>
    </location>
</feature>
<dbReference type="Proteomes" id="UP001560296">
    <property type="component" value="Unassembled WGS sequence"/>
</dbReference>
<sequence length="133" mass="15096">MPPMLRTLLISLLALGLAACTSKPVLTPQQMVPHSQPYSDAQLQRAILAALSQRGWTVDQIKPCTVSASITVRGRHHAEIDVVYNPSTYLIRYRDSRALDYKDGKIHRNYNRWVNNLSQSILKELQLAQTRQD</sequence>
<gene>
    <name evidence="2" type="ORF">AB5S05_04900</name>
</gene>
<evidence type="ECO:0000313" key="2">
    <source>
        <dbReference type="EMBL" id="MEX6501393.1"/>
    </source>
</evidence>
<protein>
    <recommendedName>
        <fullName evidence="4">Lipoprotein</fullName>
    </recommendedName>
</protein>
<dbReference type="RefSeq" id="WP_369286366.1">
    <property type="nucleotide sequence ID" value="NZ_JBFTEG010000003.1"/>
</dbReference>
<keyword evidence="1" id="KW-0732">Signal</keyword>
<evidence type="ECO:0000256" key="1">
    <source>
        <dbReference type="SAM" id="SignalP"/>
    </source>
</evidence>
<keyword evidence="3" id="KW-1185">Reference proteome</keyword>
<dbReference type="EMBL" id="JBFTEG010000003">
    <property type="protein sequence ID" value="MEX6501393.1"/>
    <property type="molecule type" value="Genomic_DNA"/>
</dbReference>
<organism evidence="2 3">
    <name type="scientific">Pseudomonas zhanjiangensis</name>
    <dbReference type="NCBI Taxonomy" id="3239015"/>
    <lineage>
        <taxon>Bacteria</taxon>
        <taxon>Pseudomonadati</taxon>
        <taxon>Pseudomonadota</taxon>
        <taxon>Gammaproteobacteria</taxon>
        <taxon>Pseudomonadales</taxon>
        <taxon>Pseudomonadaceae</taxon>
        <taxon>Pseudomonas</taxon>
    </lineage>
</organism>
<feature type="chain" id="PRO_5045375543" description="Lipoprotein" evidence="1">
    <location>
        <begin position="28"/>
        <end position="133"/>
    </location>
</feature>
<comment type="caution">
    <text evidence="2">The sequence shown here is derived from an EMBL/GenBank/DDBJ whole genome shotgun (WGS) entry which is preliminary data.</text>
</comment>
<dbReference type="PROSITE" id="PS51257">
    <property type="entry name" value="PROKAR_LIPOPROTEIN"/>
    <property type="match status" value="1"/>
</dbReference>
<evidence type="ECO:0008006" key="4">
    <source>
        <dbReference type="Google" id="ProtNLM"/>
    </source>
</evidence>
<proteinExistence type="predicted"/>
<name>A0ABV3YRI0_9PSED</name>